<organism evidence="4 5">
    <name type="scientific">Achlya hypogyna</name>
    <name type="common">Oomycete</name>
    <name type="synonym">Protoachlya hypogyna</name>
    <dbReference type="NCBI Taxonomy" id="1202772"/>
    <lineage>
        <taxon>Eukaryota</taxon>
        <taxon>Sar</taxon>
        <taxon>Stramenopiles</taxon>
        <taxon>Oomycota</taxon>
        <taxon>Saprolegniomycetes</taxon>
        <taxon>Saprolegniales</taxon>
        <taxon>Achlyaceae</taxon>
        <taxon>Achlya</taxon>
    </lineage>
</organism>
<evidence type="ECO:0000256" key="2">
    <source>
        <dbReference type="ARBA" id="ARBA00023043"/>
    </source>
</evidence>
<dbReference type="Gene3D" id="1.25.40.20">
    <property type="entry name" value="Ankyrin repeat-containing domain"/>
    <property type="match status" value="4"/>
</dbReference>
<evidence type="ECO:0000256" key="1">
    <source>
        <dbReference type="ARBA" id="ARBA00022737"/>
    </source>
</evidence>
<proteinExistence type="predicted"/>
<feature type="repeat" description="ANK" evidence="3">
    <location>
        <begin position="326"/>
        <end position="358"/>
    </location>
</feature>
<dbReference type="PRINTS" id="PR01415">
    <property type="entry name" value="ANKYRIN"/>
</dbReference>
<evidence type="ECO:0000256" key="3">
    <source>
        <dbReference type="PROSITE-ProRule" id="PRU00023"/>
    </source>
</evidence>
<dbReference type="PANTHER" id="PTHR24198">
    <property type="entry name" value="ANKYRIN REPEAT AND PROTEIN KINASE DOMAIN-CONTAINING PROTEIN"/>
    <property type="match status" value="1"/>
</dbReference>
<dbReference type="Pfam" id="PF12796">
    <property type="entry name" value="Ank_2"/>
    <property type="match status" value="4"/>
</dbReference>
<feature type="repeat" description="ANK" evidence="3">
    <location>
        <begin position="154"/>
        <end position="186"/>
    </location>
</feature>
<evidence type="ECO:0000313" key="5">
    <source>
        <dbReference type="Proteomes" id="UP000243579"/>
    </source>
</evidence>
<dbReference type="STRING" id="1202772.A0A1V9YJY0"/>
<dbReference type="EMBL" id="JNBR01001541">
    <property type="protein sequence ID" value="OQR86021.1"/>
    <property type="molecule type" value="Genomic_DNA"/>
</dbReference>
<reference evidence="4 5" key="1">
    <citation type="journal article" date="2014" name="Genome Biol. Evol.">
        <title>The secreted proteins of Achlya hypogyna and Thraustotheca clavata identify the ancestral oomycete secretome and reveal gene acquisitions by horizontal gene transfer.</title>
        <authorList>
            <person name="Misner I."/>
            <person name="Blouin N."/>
            <person name="Leonard G."/>
            <person name="Richards T.A."/>
            <person name="Lane C.E."/>
        </authorList>
    </citation>
    <scope>NUCLEOTIDE SEQUENCE [LARGE SCALE GENOMIC DNA]</scope>
    <source>
        <strain evidence="4 5">ATCC 48635</strain>
    </source>
</reference>
<feature type="repeat" description="ANK" evidence="3">
    <location>
        <begin position="121"/>
        <end position="153"/>
    </location>
</feature>
<accession>A0A1V9YJY0</accession>
<sequence length="383" mass="41445">MERAWSKKEKARHEKRLLSLCKSGTVDEIKAYLCTFTDEQQALLLQAKAAGNEQLSCLHIAAANDQSAVVHWLLLEHAYLFPDSRKLYARTPLHEAALYGHDDVVRVLLCRGALVSPHTTRGRTPLMYAARGGHIAVMARLLDAGADIDEQSETGLTALYEAAKHGRQDAVALLLARGADMHRSSHTRHSPLHVAIGEGYVEVADQLILAGADPAATDAMGVTVWHEAAGTGPTVAGAMVNLLRKHDVHLSHDLVDVVMARHPFHYAAVEGHDSFVAALLEARLVEDVNMQDADGCSAVYYASANGHVAVLRRLLAAGADLNVVSIRRSPLHCAVAWQRLHCVNLLLAHGAHRDALDLEGLTPLDIALKCQFTAIVEVLATPP</sequence>
<feature type="repeat" description="ANK" evidence="3">
    <location>
        <begin position="294"/>
        <end position="326"/>
    </location>
</feature>
<dbReference type="Pfam" id="PF00023">
    <property type="entry name" value="Ank"/>
    <property type="match status" value="1"/>
</dbReference>
<dbReference type="PROSITE" id="PS50088">
    <property type="entry name" value="ANK_REPEAT"/>
    <property type="match status" value="6"/>
</dbReference>
<evidence type="ECO:0000313" key="4">
    <source>
        <dbReference type="EMBL" id="OQR86021.1"/>
    </source>
</evidence>
<keyword evidence="1" id="KW-0677">Repeat</keyword>
<dbReference type="InterPro" id="IPR036770">
    <property type="entry name" value="Ankyrin_rpt-contain_sf"/>
</dbReference>
<dbReference type="AlphaFoldDB" id="A0A1V9YJY0"/>
<keyword evidence="5" id="KW-1185">Reference proteome</keyword>
<dbReference type="SUPFAM" id="SSF48403">
    <property type="entry name" value="Ankyrin repeat"/>
    <property type="match status" value="1"/>
</dbReference>
<dbReference type="InterPro" id="IPR002110">
    <property type="entry name" value="Ankyrin_rpt"/>
</dbReference>
<dbReference type="OrthoDB" id="194358at2759"/>
<comment type="caution">
    <text evidence="4">The sequence shown here is derived from an EMBL/GenBank/DDBJ whole genome shotgun (WGS) entry which is preliminary data.</text>
</comment>
<feature type="repeat" description="ANK" evidence="3">
    <location>
        <begin position="88"/>
        <end position="120"/>
    </location>
</feature>
<protein>
    <submittedName>
        <fullName evidence="4">Ankyrin-like protein</fullName>
    </submittedName>
</protein>
<dbReference type="PROSITE" id="PS50297">
    <property type="entry name" value="ANK_REP_REGION"/>
    <property type="match status" value="5"/>
</dbReference>
<dbReference type="SMART" id="SM00248">
    <property type="entry name" value="ANK"/>
    <property type="match status" value="8"/>
</dbReference>
<keyword evidence="2 3" id="KW-0040">ANK repeat</keyword>
<dbReference type="PANTHER" id="PTHR24198:SF165">
    <property type="entry name" value="ANKYRIN REPEAT-CONTAINING PROTEIN-RELATED"/>
    <property type="match status" value="1"/>
</dbReference>
<gene>
    <name evidence="4" type="ORF">ACHHYP_11074</name>
</gene>
<feature type="repeat" description="ANK" evidence="3">
    <location>
        <begin position="187"/>
        <end position="219"/>
    </location>
</feature>
<name>A0A1V9YJY0_ACHHY</name>
<dbReference type="Proteomes" id="UP000243579">
    <property type="component" value="Unassembled WGS sequence"/>
</dbReference>